<feature type="compositionally biased region" description="Pro residues" evidence="2">
    <location>
        <begin position="234"/>
        <end position="249"/>
    </location>
</feature>
<accession>A0A9K3I1W7</accession>
<organism evidence="3 4">
    <name type="scientific">Helianthus annuus</name>
    <name type="common">Common sunflower</name>
    <dbReference type="NCBI Taxonomy" id="4232"/>
    <lineage>
        <taxon>Eukaryota</taxon>
        <taxon>Viridiplantae</taxon>
        <taxon>Streptophyta</taxon>
        <taxon>Embryophyta</taxon>
        <taxon>Tracheophyta</taxon>
        <taxon>Spermatophyta</taxon>
        <taxon>Magnoliopsida</taxon>
        <taxon>eudicotyledons</taxon>
        <taxon>Gunneridae</taxon>
        <taxon>Pentapetalae</taxon>
        <taxon>asterids</taxon>
        <taxon>campanulids</taxon>
        <taxon>Asterales</taxon>
        <taxon>Asteraceae</taxon>
        <taxon>Asteroideae</taxon>
        <taxon>Heliantheae alliance</taxon>
        <taxon>Heliantheae</taxon>
        <taxon>Helianthus</taxon>
    </lineage>
</organism>
<reference evidence="3" key="2">
    <citation type="submission" date="2020-06" db="EMBL/GenBank/DDBJ databases">
        <title>Helianthus annuus Genome sequencing and assembly Release 2.</title>
        <authorList>
            <person name="Gouzy J."/>
            <person name="Langlade N."/>
            <person name="Munos S."/>
        </authorList>
    </citation>
    <scope>NUCLEOTIDE SEQUENCE</scope>
    <source>
        <tissue evidence="3">Leaves</tissue>
    </source>
</reference>
<proteinExistence type="predicted"/>
<evidence type="ECO:0000313" key="3">
    <source>
        <dbReference type="EMBL" id="KAF5788844.1"/>
    </source>
</evidence>
<sequence length="417" mass="48575">MTVHFVRNGLLINVCISCEMAISIGTYFATDVQFDPLHNICCVYDKKLPKMDAFKDILEFMERLPIQKALTNQHNVFRSHIERFWKNAKYDDENKVITSIVSLDVKDKEIIITEQLVREVLNFPDDENSPTKFPERMVKGCMLRMGYNGPLNIMSEKEKQKKRKRSGDDDDVYVPSPEQVQDVQTPPSSGGRKKSTTRKRVQSQVVRKLKIKLKPKHVQEPQHQSPPHQSPHQPQSPPLQSPQHPPSPPHILQTPPSTQPLIQTTPRSSTFKYFPHIPENINLQEVGDFSFMNDELVKKLQWKVEEVLVENKKLVDCEKKLEKRVKTVEPEHSSLLKRVEADQTEIDIMKVRIAELEEEKASRDEQNKYFELKNKELEANNARREHEDYMLRKVIEDLIGKLVEQRFKEIKLEEVSA</sequence>
<protein>
    <submittedName>
        <fullName evidence="3">Uncharacterized protein</fullName>
    </submittedName>
</protein>
<evidence type="ECO:0000256" key="2">
    <source>
        <dbReference type="SAM" id="MobiDB-lite"/>
    </source>
</evidence>
<name>A0A9K3I1W7_HELAN</name>
<feature type="region of interest" description="Disordered" evidence="2">
    <location>
        <begin position="152"/>
        <end position="264"/>
    </location>
</feature>
<evidence type="ECO:0000313" key="4">
    <source>
        <dbReference type="Proteomes" id="UP000215914"/>
    </source>
</evidence>
<dbReference type="AlphaFoldDB" id="A0A9K3I1W7"/>
<evidence type="ECO:0000256" key="1">
    <source>
        <dbReference type="SAM" id="Coils"/>
    </source>
</evidence>
<feature type="compositionally biased region" description="Low complexity" evidence="2">
    <location>
        <begin position="221"/>
        <end position="233"/>
    </location>
</feature>
<dbReference type="EMBL" id="MNCJ02000324">
    <property type="protein sequence ID" value="KAF5788844.1"/>
    <property type="molecule type" value="Genomic_DNA"/>
</dbReference>
<feature type="compositionally biased region" description="Polar residues" evidence="2">
    <location>
        <begin position="178"/>
        <end position="188"/>
    </location>
</feature>
<comment type="caution">
    <text evidence="3">The sequence shown here is derived from an EMBL/GenBank/DDBJ whole genome shotgun (WGS) entry which is preliminary data.</text>
</comment>
<feature type="compositionally biased region" description="Polar residues" evidence="2">
    <location>
        <begin position="254"/>
        <end position="264"/>
    </location>
</feature>
<feature type="coiled-coil region" evidence="1">
    <location>
        <begin position="339"/>
        <end position="392"/>
    </location>
</feature>
<reference evidence="3" key="1">
    <citation type="journal article" date="2017" name="Nature">
        <title>The sunflower genome provides insights into oil metabolism, flowering and Asterid evolution.</title>
        <authorList>
            <person name="Badouin H."/>
            <person name="Gouzy J."/>
            <person name="Grassa C.J."/>
            <person name="Murat F."/>
            <person name="Staton S.E."/>
            <person name="Cottret L."/>
            <person name="Lelandais-Briere C."/>
            <person name="Owens G.L."/>
            <person name="Carrere S."/>
            <person name="Mayjonade B."/>
            <person name="Legrand L."/>
            <person name="Gill N."/>
            <person name="Kane N.C."/>
            <person name="Bowers J.E."/>
            <person name="Hubner S."/>
            <person name="Bellec A."/>
            <person name="Berard A."/>
            <person name="Berges H."/>
            <person name="Blanchet N."/>
            <person name="Boniface M.C."/>
            <person name="Brunel D."/>
            <person name="Catrice O."/>
            <person name="Chaidir N."/>
            <person name="Claudel C."/>
            <person name="Donnadieu C."/>
            <person name="Faraut T."/>
            <person name="Fievet G."/>
            <person name="Helmstetter N."/>
            <person name="King M."/>
            <person name="Knapp S.J."/>
            <person name="Lai Z."/>
            <person name="Le Paslier M.C."/>
            <person name="Lippi Y."/>
            <person name="Lorenzon L."/>
            <person name="Mandel J.R."/>
            <person name="Marage G."/>
            <person name="Marchand G."/>
            <person name="Marquand E."/>
            <person name="Bret-Mestries E."/>
            <person name="Morien E."/>
            <person name="Nambeesan S."/>
            <person name="Nguyen T."/>
            <person name="Pegot-Espagnet P."/>
            <person name="Pouilly N."/>
            <person name="Raftis F."/>
            <person name="Sallet E."/>
            <person name="Schiex T."/>
            <person name="Thomas J."/>
            <person name="Vandecasteele C."/>
            <person name="Vares D."/>
            <person name="Vear F."/>
            <person name="Vautrin S."/>
            <person name="Crespi M."/>
            <person name="Mangin B."/>
            <person name="Burke J.M."/>
            <person name="Salse J."/>
            <person name="Munos S."/>
            <person name="Vincourt P."/>
            <person name="Rieseberg L.H."/>
            <person name="Langlade N.B."/>
        </authorList>
    </citation>
    <scope>NUCLEOTIDE SEQUENCE</scope>
    <source>
        <tissue evidence="3">Leaves</tissue>
    </source>
</reference>
<keyword evidence="4" id="KW-1185">Reference proteome</keyword>
<gene>
    <name evidence="3" type="ORF">HanXRQr2_Chr09g0363811</name>
</gene>
<keyword evidence="1" id="KW-0175">Coiled coil</keyword>
<feature type="compositionally biased region" description="Basic residues" evidence="2">
    <location>
        <begin position="191"/>
        <end position="216"/>
    </location>
</feature>
<dbReference type="Proteomes" id="UP000215914">
    <property type="component" value="Unassembled WGS sequence"/>
</dbReference>
<dbReference type="Gramene" id="mRNA:HanXRQr2_Chr09g0363811">
    <property type="protein sequence ID" value="mRNA:HanXRQr2_Chr09g0363811"/>
    <property type="gene ID" value="HanXRQr2_Chr09g0363811"/>
</dbReference>